<feature type="transmembrane region" description="Helical" evidence="11">
    <location>
        <begin position="529"/>
        <end position="547"/>
    </location>
</feature>
<feature type="domain" description="MrpA C-terminal/MbhE" evidence="15">
    <location>
        <begin position="712"/>
        <end position="788"/>
    </location>
</feature>
<keyword evidence="4" id="KW-0050">Antiport</keyword>
<evidence type="ECO:0000256" key="5">
    <source>
        <dbReference type="ARBA" id="ARBA00022475"/>
    </source>
</evidence>
<feature type="transmembrane region" description="Helical" evidence="11">
    <location>
        <begin position="270"/>
        <end position="288"/>
    </location>
</feature>
<feature type="transmembrane region" description="Helical" evidence="11">
    <location>
        <begin position="110"/>
        <end position="126"/>
    </location>
</feature>
<evidence type="ECO:0000259" key="14">
    <source>
        <dbReference type="Pfam" id="PF13244"/>
    </source>
</evidence>
<comment type="similarity">
    <text evidence="2">Belongs to the CPA3 antiporters (TC 2.A.63) subunit A family.</text>
</comment>
<keyword evidence="5" id="KW-1003">Cell membrane</keyword>
<evidence type="ECO:0000256" key="2">
    <source>
        <dbReference type="ARBA" id="ARBA00008483"/>
    </source>
</evidence>
<comment type="subcellular location">
    <subcellularLocation>
        <location evidence="1">Cell membrane</location>
        <topology evidence="1">Multi-pass membrane protein</topology>
    </subcellularLocation>
    <subcellularLocation>
        <location evidence="10">Membrane</location>
        <topology evidence="10">Multi-pass membrane protein</topology>
    </subcellularLocation>
</comment>
<feature type="domain" description="MrpA C-terminal/MbhD" evidence="14">
    <location>
        <begin position="635"/>
        <end position="698"/>
    </location>
</feature>
<protein>
    <submittedName>
        <fullName evidence="16">Na+/H+ antiporter subunit A</fullName>
    </submittedName>
</protein>
<evidence type="ECO:0000313" key="16">
    <source>
        <dbReference type="EMBL" id="MDW0110125.1"/>
    </source>
</evidence>
<dbReference type="Proteomes" id="UP001280629">
    <property type="component" value="Unassembled WGS sequence"/>
</dbReference>
<dbReference type="RefSeq" id="WP_317935663.1">
    <property type="nucleotide sequence ID" value="NZ_JAUBDH010000004.1"/>
</dbReference>
<feature type="transmembrane region" description="Helical" evidence="11">
    <location>
        <begin position="676"/>
        <end position="697"/>
    </location>
</feature>
<dbReference type="NCBIfam" id="NF009285">
    <property type="entry name" value="PRK12645.1"/>
    <property type="match status" value="1"/>
</dbReference>
<dbReference type="InterPro" id="IPR001516">
    <property type="entry name" value="Proton_antipo_N"/>
</dbReference>
<feature type="transmembrane region" description="Helical" evidence="11">
    <location>
        <begin position="473"/>
        <end position="494"/>
    </location>
</feature>
<dbReference type="Pfam" id="PF00361">
    <property type="entry name" value="Proton_antipo_M"/>
    <property type="match status" value="1"/>
</dbReference>
<evidence type="ECO:0000259" key="12">
    <source>
        <dbReference type="Pfam" id="PF00361"/>
    </source>
</evidence>
<dbReference type="InterPro" id="IPR050616">
    <property type="entry name" value="CPA3_Na-H_Antiporter_A"/>
</dbReference>
<evidence type="ECO:0000256" key="9">
    <source>
        <dbReference type="ARBA" id="ARBA00023136"/>
    </source>
</evidence>
<feature type="transmembrane region" description="Helical" evidence="11">
    <location>
        <begin position="627"/>
        <end position="646"/>
    </location>
</feature>
<feature type="transmembrane region" description="Helical" evidence="11">
    <location>
        <begin position="426"/>
        <end position="452"/>
    </location>
</feature>
<gene>
    <name evidence="16" type="ORF">QT716_08645</name>
</gene>
<evidence type="ECO:0000256" key="1">
    <source>
        <dbReference type="ARBA" id="ARBA00004651"/>
    </source>
</evidence>
<evidence type="ECO:0000256" key="10">
    <source>
        <dbReference type="RuleBase" id="RU000320"/>
    </source>
</evidence>
<dbReference type="Pfam" id="PF20501">
    <property type="entry name" value="MbhE"/>
    <property type="match status" value="1"/>
</dbReference>
<dbReference type="EMBL" id="JAUBDH010000004">
    <property type="protein sequence ID" value="MDW0110125.1"/>
    <property type="molecule type" value="Genomic_DNA"/>
</dbReference>
<dbReference type="Pfam" id="PF00662">
    <property type="entry name" value="Proton_antipo_N"/>
    <property type="match status" value="1"/>
</dbReference>
<feature type="transmembrane region" description="Helical" evidence="11">
    <location>
        <begin position="78"/>
        <end position="98"/>
    </location>
</feature>
<feature type="transmembrane region" description="Helical" evidence="11">
    <location>
        <begin position="300"/>
        <end position="323"/>
    </location>
</feature>
<dbReference type="Pfam" id="PF13244">
    <property type="entry name" value="MbhD"/>
    <property type="match status" value="1"/>
</dbReference>
<keyword evidence="17" id="KW-1185">Reference proteome</keyword>
<keyword evidence="9 11" id="KW-0472">Membrane</keyword>
<dbReference type="InterPro" id="IPR025383">
    <property type="entry name" value="MrpA_C/MbhD"/>
</dbReference>
<keyword evidence="6 10" id="KW-0812">Transmembrane</keyword>
<feature type="domain" description="NADH-Ubiquinone oxidoreductase (complex I) chain 5 N-terminal" evidence="13">
    <location>
        <begin position="63"/>
        <end position="111"/>
    </location>
</feature>
<feature type="domain" description="NADH:quinone oxidoreductase/Mrp antiporter transmembrane" evidence="12">
    <location>
        <begin position="127"/>
        <end position="421"/>
    </location>
</feature>
<dbReference type="PANTHER" id="PTHR43373:SF1">
    <property type="entry name" value="NA(+)_H(+) ANTIPORTER SUBUNIT A"/>
    <property type="match status" value="1"/>
</dbReference>
<feature type="transmembrane region" description="Helical" evidence="11">
    <location>
        <begin position="373"/>
        <end position="395"/>
    </location>
</feature>
<evidence type="ECO:0000256" key="6">
    <source>
        <dbReference type="ARBA" id="ARBA00022692"/>
    </source>
</evidence>
<keyword evidence="7 11" id="KW-1133">Transmembrane helix</keyword>
<evidence type="ECO:0000256" key="7">
    <source>
        <dbReference type="ARBA" id="ARBA00022989"/>
    </source>
</evidence>
<dbReference type="PANTHER" id="PTHR43373">
    <property type="entry name" value="NA(+)/H(+) ANTIPORTER SUBUNIT"/>
    <property type="match status" value="1"/>
</dbReference>
<dbReference type="InterPro" id="IPR046806">
    <property type="entry name" value="MrpA_C/MbhE"/>
</dbReference>
<comment type="caution">
    <text evidence="16">The sequence shown here is derived from an EMBL/GenBank/DDBJ whole genome shotgun (WGS) entry which is preliminary data.</text>
</comment>
<feature type="transmembrane region" description="Helical" evidence="11">
    <location>
        <begin position="709"/>
        <end position="731"/>
    </location>
</feature>
<reference evidence="16 17" key="1">
    <citation type="submission" date="2023-06" db="EMBL/GenBank/DDBJ databases">
        <title>Sporosarcina sp. nov., isolated from Korean traditional fermented seafood 'Jeotgal'.</title>
        <authorList>
            <person name="Yang A.-I."/>
            <person name="Shin N.-R."/>
        </authorList>
    </citation>
    <scope>NUCLEOTIDE SEQUENCE [LARGE SCALE GENOMIC DNA]</scope>
    <source>
        <strain evidence="16 17">KCTC3840</strain>
    </source>
</reference>
<feature type="transmembrane region" description="Helical" evidence="11">
    <location>
        <begin position="164"/>
        <end position="186"/>
    </location>
</feature>
<keyword evidence="8" id="KW-0406">Ion transport</keyword>
<feature type="transmembrane region" description="Helical" evidence="11">
    <location>
        <begin position="243"/>
        <end position="264"/>
    </location>
</feature>
<evidence type="ECO:0000256" key="4">
    <source>
        <dbReference type="ARBA" id="ARBA00022449"/>
    </source>
</evidence>
<name>A0ABU4G155_9BACL</name>
<feature type="transmembrane region" description="Helical" evidence="11">
    <location>
        <begin position="593"/>
        <end position="615"/>
    </location>
</feature>
<feature type="transmembrane region" description="Helical" evidence="11">
    <location>
        <begin position="769"/>
        <end position="787"/>
    </location>
</feature>
<proteinExistence type="inferred from homology"/>
<accession>A0ABU4G155</accession>
<keyword evidence="3" id="KW-0813">Transport</keyword>
<feature type="transmembrane region" description="Helical" evidence="11">
    <location>
        <begin position="6"/>
        <end position="24"/>
    </location>
</feature>
<feature type="transmembrane region" description="Helical" evidence="11">
    <location>
        <begin position="653"/>
        <end position="670"/>
    </location>
</feature>
<evidence type="ECO:0000259" key="13">
    <source>
        <dbReference type="Pfam" id="PF00662"/>
    </source>
</evidence>
<evidence type="ECO:0000256" key="8">
    <source>
        <dbReference type="ARBA" id="ARBA00023065"/>
    </source>
</evidence>
<evidence type="ECO:0000259" key="15">
    <source>
        <dbReference type="Pfam" id="PF20501"/>
    </source>
</evidence>
<dbReference type="PRINTS" id="PR01434">
    <property type="entry name" value="NADHDHGNASE5"/>
</dbReference>
<dbReference type="InterPro" id="IPR001750">
    <property type="entry name" value="ND/Mrp_TM"/>
</dbReference>
<feature type="transmembrane region" description="Helical" evidence="11">
    <location>
        <begin position="335"/>
        <end position="361"/>
    </location>
</feature>
<feature type="transmembrane region" description="Helical" evidence="11">
    <location>
        <begin position="132"/>
        <end position="152"/>
    </location>
</feature>
<sequence>MIIPLLILVPFVASLFVPLLYTYVHSKKIGWLVLPFPLILFIFLCFQIPKLGAGDSLFYTIHWLHAANIHFTTHLDGLSMILGLLITGMGTLVVMYSIYYLSEREALGRFYMYLLLFMGSMLGVVFSDNVLVLYVFWELTSVSSFLLIAFWHQRKNSRAGAKKAMLITVTGGVGMLVGFLMMHQMTGTYSIQEMIGMAGTLPAETLFVPAMLLILLGAFTKSAQFPFHIWLPDAMEAPTPVSAYLHSATMVKAGIYLVARFIPVFGESELWFYSVTFVGLITLFWGSFNAVRQNDLKALLAYSTISQLGLIMSLLGIGSAAMLNLPGVDKTLYTAAAFAGLFHLINHSTFKGALFMIIGIVDHELGTRDIRKLGGLAIFMPITFSIALAGSFSMAGLPPFNGFLSKELFLEASLAVQQLALPGVHVWIPIVAWVASVLTFVYCMIIVFQTFFGRQQQQPAWVDRGAHDPQPGMLLAPSVLGVMIVALFFFPNVLAKWIVQPAMGAIYPSFGNPETLVPHIAAWHGFTPAFWMTIGIILFGAVLYIFLPQWRRVYTIAPFSWRIDTIYTLLLMQLEGNSYHLTNKYMTGHLHRYFTYIMLFFIAMMGTALSLVWRLAFNFSEDSVVTLNEYILVFVMMIAALAILFVKSRLIAILLNGVLGFTVAFLFVVLRAPDLALTQIVVETVTTVLFLLTFRFMPDWKKETPRRPVKMLNIFIAVASGLIVILTALIVQGNRLFEPISKYFEDAKTLTGGGNIVNAILGDFRAFDTMLEIVVLFIGGLGVYVLIRLKDKKGGDQNEDQ</sequence>
<evidence type="ECO:0000256" key="11">
    <source>
        <dbReference type="SAM" id="Phobius"/>
    </source>
</evidence>
<evidence type="ECO:0000256" key="3">
    <source>
        <dbReference type="ARBA" id="ARBA00022448"/>
    </source>
</evidence>
<feature type="transmembrane region" description="Helical" evidence="11">
    <location>
        <begin position="31"/>
        <end position="49"/>
    </location>
</feature>
<feature type="transmembrane region" description="Helical" evidence="11">
    <location>
        <begin position="206"/>
        <end position="231"/>
    </location>
</feature>
<organism evidence="16 17">
    <name type="scientific">Sporosarcina aquimarina</name>
    <dbReference type="NCBI Taxonomy" id="114975"/>
    <lineage>
        <taxon>Bacteria</taxon>
        <taxon>Bacillati</taxon>
        <taxon>Bacillota</taxon>
        <taxon>Bacilli</taxon>
        <taxon>Bacillales</taxon>
        <taxon>Caryophanaceae</taxon>
        <taxon>Sporosarcina</taxon>
    </lineage>
</organism>
<evidence type="ECO:0000313" key="17">
    <source>
        <dbReference type="Proteomes" id="UP001280629"/>
    </source>
</evidence>